<dbReference type="AlphaFoldDB" id="A0A179ETE0"/>
<proteinExistence type="predicted"/>
<dbReference type="InterPro" id="IPR036388">
    <property type="entry name" value="WH-like_DNA-bd_sf"/>
</dbReference>
<evidence type="ECO:0000259" key="4">
    <source>
        <dbReference type="PROSITE" id="PS50995"/>
    </source>
</evidence>
<gene>
    <name evidence="6" type="ORF">A6E74_03425</name>
    <name evidence="5" type="ORF">ETH01_04570</name>
</gene>
<keyword evidence="7" id="KW-1185">Reference proteome</keyword>
<dbReference type="PATRIC" id="fig|417368.6.peg.1219"/>
<dbReference type="InterPro" id="IPR052067">
    <property type="entry name" value="Metal_resp_HTH_trans_reg"/>
</dbReference>
<keyword evidence="1" id="KW-0805">Transcription regulation</keyword>
<dbReference type="PANTHER" id="PTHR35790:SF4">
    <property type="entry name" value="HTH-TYPE TRANSCRIPTIONAL REGULATOR PCHR"/>
    <property type="match status" value="1"/>
</dbReference>
<dbReference type="Gene3D" id="1.10.10.10">
    <property type="entry name" value="Winged helix-like DNA-binding domain superfamily/Winged helix DNA-binding domain"/>
    <property type="match status" value="1"/>
</dbReference>
<evidence type="ECO:0000256" key="1">
    <source>
        <dbReference type="ARBA" id="ARBA00023015"/>
    </source>
</evidence>
<dbReference type="SUPFAM" id="SSF46785">
    <property type="entry name" value="Winged helix' DNA-binding domain"/>
    <property type="match status" value="1"/>
</dbReference>
<evidence type="ECO:0000313" key="7">
    <source>
        <dbReference type="Proteomes" id="UP000078516"/>
    </source>
</evidence>
<dbReference type="PROSITE" id="PS01117">
    <property type="entry name" value="HTH_MARR_1"/>
    <property type="match status" value="1"/>
</dbReference>
<feature type="domain" description="HTH marR-type" evidence="4">
    <location>
        <begin position="1"/>
        <end position="144"/>
    </location>
</feature>
<keyword evidence="2" id="KW-0238">DNA-binding</keyword>
<dbReference type="EMBL" id="BJUG01000002">
    <property type="protein sequence ID" value="GEK36170.1"/>
    <property type="molecule type" value="Genomic_DNA"/>
</dbReference>
<dbReference type="PROSITE" id="PS50995">
    <property type="entry name" value="HTH_MARR_2"/>
    <property type="match status" value="1"/>
</dbReference>
<dbReference type="OrthoDB" id="5358347at2"/>
<dbReference type="GO" id="GO:0003677">
    <property type="term" value="F:DNA binding"/>
    <property type="evidence" value="ECO:0007669"/>
    <property type="project" value="UniProtKB-KW"/>
</dbReference>
<dbReference type="KEGG" id="eth:CK496_06830"/>
<dbReference type="EMBL" id="LWMN01000010">
    <property type="protein sequence ID" value="OAQ56474.1"/>
    <property type="molecule type" value="Genomic_DNA"/>
</dbReference>
<organism evidence="6 7">
    <name type="scientific">Enterococcus thailandicus</name>
    <dbReference type="NCBI Taxonomy" id="417368"/>
    <lineage>
        <taxon>Bacteria</taxon>
        <taxon>Bacillati</taxon>
        <taxon>Bacillota</taxon>
        <taxon>Bacilli</taxon>
        <taxon>Lactobacillales</taxon>
        <taxon>Enterococcaceae</taxon>
        <taxon>Enterococcus</taxon>
    </lineage>
</organism>
<dbReference type="GO" id="GO:0003700">
    <property type="term" value="F:DNA-binding transcription factor activity"/>
    <property type="evidence" value="ECO:0007669"/>
    <property type="project" value="InterPro"/>
</dbReference>
<dbReference type="InterPro" id="IPR036390">
    <property type="entry name" value="WH_DNA-bd_sf"/>
</dbReference>
<protein>
    <submittedName>
        <fullName evidence="6">MarR family transcriptional regulator</fullName>
    </submittedName>
</protein>
<reference evidence="5 8" key="2">
    <citation type="submission" date="2019-07" db="EMBL/GenBank/DDBJ databases">
        <title>Whole genome shotgun sequence of Enterococcus thailandicus NBRC 101867.</title>
        <authorList>
            <person name="Hosoyama A."/>
            <person name="Uohara A."/>
            <person name="Ohji S."/>
            <person name="Ichikawa N."/>
        </authorList>
    </citation>
    <scope>NUCLEOTIDE SEQUENCE [LARGE SCALE GENOMIC DNA]</scope>
    <source>
        <strain evidence="5 8">NBRC 101867</strain>
    </source>
</reference>
<dbReference type="Proteomes" id="UP000321361">
    <property type="component" value="Unassembled WGS sequence"/>
</dbReference>
<evidence type="ECO:0000313" key="6">
    <source>
        <dbReference type="EMBL" id="OAQ56474.1"/>
    </source>
</evidence>
<dbReference type="RefSeq" id="WP_067482174.1">
    <property type="nucleotide sequence ID" value="NZ_BJUG01000002.1"/>
</dbReference>
<dbReference type="PANTHER" id="PTHR35790">
    <property type="entry name" value="HTH-TYPE TRANSCRIPTIONAL REGULATOR PCHR"/>
    <property type="match status" value="1"/>
</dbReference>
<comment type="caution">
    <text evidence="6">The sequence shown here is derived from an EMBL/GenBank/DDBJ whole genome shotgun (WGS) entry which is preliminary data.</text>
</comment>
<dbReference type="SMART" id="SM00347">
    <property type="entry name" value="HTH_MARR"/>
    <property type="match status" value="1"/>
</dbReference>
<dbReference type="InterPro" id="IPR023187">
    <property type="entry name" value="Tscrpt_reg_MarR-type_CS"/>
</dbReference>
<evidence type="ECO:0000256" key="3">
    <source>
        <dbReference type="ARBA" id="ARBA00023163"/>
    </source>
</evidence>
<evidence type="ECO:0000313" key="8">
    <source>
        <dbReference type="Proteomes" id="UP000321361"/>
    </source>
</evidence>
<accession>A0A179ETE0</accession>
<reference evidence="6 7" key="1">
    <citation type="submission" date="2016-04" db="EMBL/GenBank/DDBJ databases">
        <title>Draft genome of an Enterococcus thailandicus strain isolated from bovine feces.</title>
        <authorList>
            <person name="Beukers A.G."/>
            <person name="Zaheer R."/>
            <person name="Goji N."/>
            <person name="Cook S.R."/>
            <person name="Amoako K."/>
            <person name="Chaves A.V."/>
            <person name="Ward M.P."/>
            <person name="Mcallister T.A."/>
        </authorList>
    </citation>
    <scope>NUCLEOTIDE SEQUENCE [LARGE SCALE GENOMIC DNA]</scope>
    <source>
        <strain evidence="6 7">F0711D 46</strain>
    </source>
</reference>
<dbReference type="Proteomes" id="UP000078516">
    <property type="component" value="Unassembled WGS sequence"/>
</dbReference>
<keyword evidence="3" id="KW-0804">Transcription</keyword>
<dbReference type="Pfam" id="PF01047">
    <property type="entry name" value="MarR"/>
    <property type="match status" value="1"/>
</dbReference>
<dbReference type="GeneID" id="77487354"/>
<evidence type="ECO:0000256" key="2">
    <source>
        <dbReference type="ARBA" id="ARBA00023125"/>
    </source>
</evidence>
<dbReference type="InterPro" id="IPR000835">
    <property type="entry name" value="HTH_MarR-typ"/>
</dbReference>
<evidence type="ECO:0000313" key="5">
    <source>
        <dbReference type="EMBL" id="GEK36170.1"/>
    </source>
</evidence>
<name>A0A179ETE0_ENTTH</name>
<sequence length="155" mass="18142">MGKKETNAAVMDKARNVFSKMAWLNKLTMEKRLEGYQPSEVHCIEFIGKNQDSNVTKLASSLFMTRSAISKITKKLVKKGYIESYQKPDNKKEVYFKLTGKGKEVFEVHERTHQEFQQRDQVIFDQVTEQQYEELGLFLAKYDQHLNQEIEKLGL</sequence>